<reference evidence="5 7" key="3">
    <citation type="submission" date="2017-12" db="EMBL/GenBank/DDBJ databases">
        <title>Phylogenetic diversity of female urinary microbiome.</title>
        <authorList>
            <person name="Thomas-White K."/>
            <person name="Wolfe A.J."/>
        </authorList>
    </citation>
    <scope>NUCLEOTIDE SEQUENCE [LARGE SCALE GENOMIC DNA]</scope>
    <source>
        <strain evidence="5 7">UMB0139</strain>
    </source>
</reference>
<dbReference type="CDD" id="cd07989">
    <property type="entry name" value="LPLAT_AGPAT-like"/>
    <property type="match status" value="1"/>
</dbReference>
<accession>A0A0X8FCG3</accession>
<keyword evidence="6" id="KW-1185">Reference proteome</keyword>
<dbReference type="GO" id="GO:0006654">
    <property type="term" value="P:phosphatidic acid biosynthetic process"/>
    <property type="evidence" value="ECO:0007669"/>
    <property type="project" value="TreeGrafter"/>
</dbReference>
<dbReference type="OrthoDB" id="9803035at2"/>
<evidence type="ECO:0000313" key="5">
    <source>
        <dbReference type="EMBL" id="PKZ23289.1"/>
    </source>
</evidence>
<dbReference type="RefSeq" id="WP_067976040.1">
    <property type="nucleotide sequence ID" value="NZ_CAJHKM010000002.1"/>
</dbReference>
<dbReference type="Pfam" id="PF01553">
    <property type="entry name" value="Acyltransferase"/>
    <property type="match status" value="1"/>
</dbReference>
<evidence type="ECO:0000313" key="7">
    <source>
        <dbReference type="Proteomes" id="UP000234239"/>
    </source>
</evidence>
<gene>
    <name evidence="4" type="ORF">AWM72_08055</name>
    <name evidence="5" type="ORF">CYJ28_01695</name>
</gene>
<dbReference type="EMBL" id="PKGY01000001">
    <property type="protein sequence ID" value="PKZ23289.1"/>
    <property type="molecule type" value="Genomic_DNA"/>
</dbReference>
<evidence type="ECO:0000313" key="4">
    <source>
        <dbReference type="EMBL" id="AMB94710.1"/>
    </source>
</evidence>
<keyword evidence="1 4" id="KW-0808">Transferase</keyword>
<dbReference type="Proteomes" id="UP000234239">
    <property type="component" value="Unassembled WGS sequence"/>
</dbReference>
<dbReference type="GO" id="GO:0003841">
    <property type="term" value="F:1-acylglycerol-3-phosphate O-acyltransferase activity"/>
    <property type="evidence" value="ECO:0007669"/>
    <property type="project" value="TreeGrafter"/>
</dbReference>
<evidence type="ECO:0000313" key="6">
    <source>
        <dbReference type="Proteomes" id="UP000069912"/>
    </source>
</evidence>
<proteinExistence type="predicted"/>
<dbReference type="GeneID" id="92904019"/>
<reference evidence="6" key="2">
    <citation type="submission" date="2016-01" db="EMBL/GenBank/DDBJ databases">
        <title>Six Aerococcus type strain genome sequencing and assembly using PacBio and Illumina Hiseq.</title>
        <authorList>
            <person name="Carkaci D."/>
            <person name="Dargis R."/>
            <person name="Nielsen X.C."/>
            <person name="Skovgaard O."/>
            <person name="Fuursted K."/>
            <person name="Christensen J.J."/>
        </authorList>
    </citation>
    <scope>NUCLEOTIDE SEQUENCE [LARGE SCALE GENOMIC DNA]</scope>
    <source>
        <strain evidence="6">CCUG43001</strain>
    </source>
</reference>
<dbReference type="AlphaFoldDB" id="A0A0X8FCG3"/>
<dbReference type="EMBL" id="CP014160">
    <property type="protein sequence ID" value="AMB94710.1"/>
    <property type="molecule type" value="Genomic_DNA"/>
</dbReference>
<evidence type="ECO:0000259" key="3">
    <source>
        <dbReference type="SMART" id="SM00563"/>
    </source>
</evidence>
<sequence length="217" mass="24468">MYRFFVILIRWLLRVVNGKPHYEFHPDYSADETYVVVSPHRSLLDPPVIAAALYPDTVFFLAKKELFDIPVFGWLIRKAGMIPIDRSKPGRAAMKECLKELKAGHNIGIFPTGSRYSAKIKPGASMLAGMSKKRLLPVVYQGPLEVKGLFSRKAEHRVKVRVGAPIDLPDKKRLKDEDLEALDKAIALAFEATDAALDPTYHYDIEAAKAKHKQKNK</sequence>
<feature type="domain" description="Phospholipid/glycerol acyltransferase" evidence="3">
    <location>
        <begin position="34"/>
        <end position="143"/>
    </location>
</feature>
<evidence type="ECO:0000256" key="2">
    <source>
        <dbReference type="ARBA" id="ARBA00023315"/>
    </source>
</evidence>
<protein>
    <submittedName>
        <fullName evidence="5">1-acyl-sn-glycerol-3-phosphate acyltransferase</fullName>
    </submittedName>
    <submittedName>
        <fullName evidence="4">Acyl-phosphate glycerol 3-phosphate acyltransferase</fullName>
    </submittedName>
</protein>
<dbReference type="Proteomes" id="UP000069912">
    <property type="component" value="Chromosome"/>
</dbReference>
<evidence type="ECO:0000256" key="1">
    <source>
        <dbReference type="ARBA" id="ARBA00022679"/>
    </source>
</evidence>
<dbReference type="SMART" id="SM00563">
    <property type="entry name" value="PlsC"/>
    <property type="match status" value="1"/>
</dbReference>
<dbReference type="PANTHER" id="PTHR10434:SF40">
    <property type="entry name" value="1-ACYL-SN-GLYCEROL-3-PHOSPHATE ACYLTRANSFERASE"/>
    <property type="match status" value="1"/>
</dbReference>
<name>A0A0X8FCG3_9LACT</name>
<organism evidence="4 6">
    <name type="scientific">Aerococcus sanguinicola</name>
    <dbReference type="NCBI Taxonomy" id="119206"/>
    <lineage>
        <taxon>Bacteria</taxon>
        <taxon>Bacillati</taxon>
        <taxon>Bacillota</taxon>
        <taxon>Bacilli</taxon>
        <taxon>Lactobacillales</taxon>
        <taxon>Aerococcaceae</taxon>
        <taxon>Aerococcus</taxon>
    </lineage>
</organism>
<dbReference type="InterPro" id="IPR002123">
    <property type="entry name" value="Plipid/glycerol_acylTrfase"/>
</dbReference>
<reference evidence="4 6" key="1">
    <citation type="journal article" date="2016" name="Genome Announc.">
        <title>Complete Genome Sequences of Aerococcus christensenii CCUG 28831T, Aerococcus sanguinicola CCUG 43001T, Aerococcus urinae CCUG 36881T, Aerococcus urinaeequi CCUG 28094T, Aerococcus urinaehominis CCUG 42038 BT, and Aerococcus viridans CCUG 4311T.</title>
        <authorList>
            <person name="Carkaci D."/>
            <person name="Dargis R."/>
            <person name="Nielsen X.C."/>
            <person name="Skovgaard O."/>
            <person name="Fuursted K."/>
            <person name="Christensen J.J."/>
        </authorList>
    </citation>
    <scope>NUCLEOTIDE SEQUENCE [LARGE SCALE GENOMIC DNA]</scope>
    <source>
        <strain evidence="4 6">CCUG43001</strain>
    </source>
</reference>
<dbReference type="PANTHER" id="PTHR10434">
    <property type="entry name" value="1-ACYL-SN-GLYCEROL-3-PHOSPHATE ACYLTRANSFERASE"/>
    <property type="match status" value="1"/>
</dbReference>
<dbReference type="SUPFAM" id="SSF69593">
    <property type="entry name" value="Glycerol-3-phosphate (1)-acyltransferase"/>
    <property type="match status" value="1"/>
</dbReference>
<keyword evidence="2 4" id="KW-0012">Acyltransferase</keyword>
<dbReference type="KEGG" id="asan:AWM72_08055"/>